<name>A0A370DK93_9GAMM</name>
<comment type="caution">
    <text evidence="7">The sequence shown here is derived from an EMBL/GenBank/DDBJ whole genome shotgun (WGS) entry which is preliminary data.</text>
</comment>
<comment type="subcellular location">
    <subcellularLocation>
        <location evidence="1">Membrane</location>
        <topology evidence="1">Multi-pass membrane protein</topology>
    </subcellularLocation>
</comment>
<sequence>MALTEEVDTTRQYEIPEGVLLEFRLAGPLVRASAWAIDAAIRAVLYIVIGLSFSYFGGVGVAIILIALFLIEWFYPVLFEVKNGATPGKKAMGIWVIHDNGTPVTVSASVIRNLLRAVDFMPVMYGFGLLSMLFNREFKRLGDLAAGTLVVYRDNYEERSELPSRTAERPGVELTESEQQAVLAFAERASGLSSERRVELAEILSEISGHNGERAVDGIYGYANWLIKGR</sequence>
<keyword evidence="4 5" id="KW-0472">Membrane</keyword>
<evidence type="ECO:0000256" key="4">
    <source>
        <dbReference type="ARBA" id="ARBA00023136"/>
    </source>
</evidence>
<dbReference type="PANTHER" id="PTHR38480:SF1">
    <property type="entry name" value="SLR0254 PROTEIN"/>
    <property type="match status" value="1"/>
</dbReference>
<evidence type="ECO:0000259" key="6">
    <source>
        <dbReference type="Pfam" id="PF06271"/>
    </source>
</evidence>
<dbReference type="AlphaFoldDB" id="A0A370DK93"/>
<dbReference type="GO" id="GO:0016020">
    <property type="term" value="C:membrane"/>
    <property type="evidence" value="ECO:0007669"/>
    <property type="project" value="UniProtKB-SubCell"/>
</dbReference>
<organism evidence="7 8">
    <name type="scientific">endosymbiont of Escarpia spicata</name>
    <dbReference type="NCBI Taxonomy" id="2200908"/>
    <lineage>
        <taxon>Bacteria</taxon>
        <taxon>Pseudomonadati</taxon>
        <taxon>Pseudomonadota</taxon>
        <taxon>Gammaproteobacteria</taxon>
        <taxon>sulfur-oxidizing symbionts</taxon>
    </lineage>
</organism>
<feature type="domain" description="RDD" evidence="6">
    <location>
        <begin position="26"/>
        <end position="147"/>
    </location>
</feature>
<dbReference type="PANTHER" id="PTHR38480">
    <property type="entry name" value="SLR0254 PROTEIN"/>
    <property type="match status" value="1"/>
</dbReference>
<protein>
    <submittedName>
        <fullName evidence="7">RDD family protein</fullName>
    </submittedName>
</protein>
<keyword evidence="3 5" id="KW-1133">Transmembrane helix</keyword>
<feature type="transmembrane region" description="Helical" evidence="5">
    <location>
        <begin position="43"/>
        <end position="71"/>
    </location>
</feature>
<evidence type="ECO:0000256" key="1">
    <source>
        <dbReference type="ARBA" id="ARBA00004141"/>
    </source>
</evidence>
<evidence type="ECO:0000313" key="7">
    <source>
        <dbReference type="EMBL" id="RDH85328.1"/>
    </source>
</evidence>
<keyword evidence="2 5" id="KW-0812">Transmembrane</keyword>
<dbReference type="Pfam" id="PF06271">
    <property type="entry name" value="RDD"/>
    <property type="match status" value="1"/>
</dbReference>
<proteinExistence type="predicted"/>
<evidence type="ECO:0000313" key="8">
    <source>
        <dbReference type="Proteomes" id="UP000254771"/>
    </source>
</evidence>
<accession>A0A370DK93</accession>
<dbReference type="InterPro" id="IPR010432">
    <property type="entry name" value="RDD"/>
</dbReference>
<dbReference type="Proteomes" id="UP000254771">
    <property type="component" value="Unassembled WGS sequence"/>
</dbReference>
<evidence type="ECO:0000256" key="5">
    <source>
        <dbReference type="SAM" id="Phobius"/>
    </source>
</evidence>
<dbReference type="EMBL" id="QFXE01000013">
    <property type="protein sequence ID" value="RDH85328.1"/>
    <property type="molecule type" value="Genomic_DNA"/>
</dbReference>
<gene>
    <name evidence="7" type="ORF">DIZ78_10200</name>
</gene>
<keyword evidence="8" id="KW-1185">Reference proteome</keyword>
<evidence type="ECO:0000256" key="2">
    <source>
        <dbReference type="ARBA" id="ARBA00022692"/>
    </source>
</evidence>
<evidence type="ECO:0000256" key="3">
    <source>
        <dbReference type="ARBA" id="ARBA00022989"/>
    </source>
</evidence>
<reference evidence="7 8" key="1">
    <citation type="journal article" date="2018" name="ISME J.">
        <title>Endosymbiont genomes yield clues of tubeworm success.</title>
        <authorList>
            <person name="Li Y."/>
            <person name="Liles M.R."/>
            <person name="Halanych K.M."/>
        </authorList>
    </citation>
    <scope>NUCLEOTIDE SEQUENCE [LARGE SCALE GENOMIC DNA]</scope>
    <source>
        <strain evidence="7">A1462</strain>
    </source>
</reference>